<name>A0A6A6IYD3_9PLEO</name>
<evidence type="ECO:0000313" key="2">
    <source>
        <dbReference type="Proteomes" id="UP000800094"/>
    </source>
</evidence>
<dbReference type="EMBL" id="ML987190">
    <property type="protein sequence ID" value="KAF2254193.1"/>
    <property type="molecule type" value="Genomic_DNA"/>
</dbReference>
<proteinExistence type="predicted"/>
<dbReference type="RefSeq" id="XP_033689197.1">
    <property type="nucleotide sequence ID" value="XM_033819721.1"/>
</dbReference>
<evidence type="ECO:0000313" key="1">
    <source>
        <dbReference type="EMBL" id="KAF2254193.1"/>
    </source>
</evidence>
<accession>A0A6A6IYD3</accession>
<dbReference type="AlphaFoldDB" id="A0A6A6IYD3"/>
<keyword evidence="2" id="KW-1185">Reference proteome</keyword>
<dbReference type="Proteomes" id="UP000800094">
    <property type="component" value="Unassembled WGS sequence"/>
</dbReference>
<organism evidence="1 2">
    <name type="scientific">Trematosphaeria pertusa</name>
    <dbReference type="NCBI Taxonomy" id="390896"/>
    <lineage>
        <taxon>Eukaryota</taxon>
        <taxon>Fungi</taxon>
        <taxon>Dikarya</taxon>
        <taxon>Ascomycota</taxon>
        <taxon>Pezizomycotina</taxon>
        <taxon>Dothideomycetes</taxon>
        <taxon>Pleosporomycetidae</taxon>
        <taxon>Pleosporales</taxon>
        <taxon>Massarineae</taxon>
        <taxon>Trematosphaeriaceae</taxon>
        <taxon>Trematosphaeria</taxon>
    </lineage>
</organism>
<dbReference type="GeneID" id="54573051"/>
<protein>
    <submittedName>
        <fullName evidence="1">Uncharacterized protein</fullName>
    </submittedName>
</protein>
<reference evidence="1" key="1">
    <citation type="journal article" date="2020" name="Stud. Mycol.">
        <title>101 Dothideomycetes genomes: a test case for predicting lifestyles and emergence of pathogens.</title>
        <authorList>
            <person name="Haridas S."/>
            <person name="Albert R."/>
            <person name="Binder M."/>
            <person name="Bloem J."/>
            <person name="Labutti K."/>
            <person name="Salamov A."/>
            <person name="Andreopoulos B."/>
            <person name="Baker S."/>
            <person name="Barry K."/>
            <person name="Bills G."/>
            <person name="Bluhm B."/>
            <person name="Cannon C."/>
            <person name="Castanera R."/>
            <person name="Culley D."/>
            <person name="Daum C."/>
            <person name="Ezra D."/>
            <person name="Gonzalez J."/>
            <person name="Henrissat B."/>
            <person name="Kuo A."/>
            <person name="Liang C."/>
            <person name="Lipzen A."/>
            <person name="Lutzoni F."/>
            <person name="Magnuson J."/>
            <person name="Mondo S."/>
            <person name="Nolan M."/>
            <person name="Ohm R."/>
            <person name="Pangilinan J."/>
            <person name="Park H.-J."/>
            <person name="Ramirez L."/>
            <person name="Alfaro M."/>
            <person name="Sun H."/>
            <person name="Tritt A."/>
            <person name="Yoshinaga Y."/>
            <person name="Zwiers L.-H."/>
            <person name="Turgeon B."/>
            <person name="Goodwin S."/>
            <person name="Spatafora J."/>
            <person name="Crous P."/>
            <person name="Grigoriev I."/>
        </authorList>
    </citation>
    <scope>NUCLEOTIDE SEQUENCE</scope>
    <source>
        <strain evidence="1">CBS 122368</strain>
    </source>
</reference>
<gene>
    <name evidence="1" type="ORF">BU26DRAFT_134906</name>
</gene>
<sequence length="162" mass="18030">MIDGAVPRLARRVFSGLARHTLELTRSVALWFARGVRGLAALGIAWLHYRLNTPHVKSLKDLRTLCHQSTLDKDGHMKFSHSTFTFVTKGYTVYYGRSSNRKLNLETVNKSLECVPDEDVYPMAPPHITSVTKADSSSFFKGPMLTFYAELGGSGQIAKALL</sequence>